<dbReference type="RefSeq" id="WP_158040982.1">
    <property type="nucleotide sequence ID" value="NZ_WBJZ01000013.1"/>
</dbReference>
<dbReference type="PRINTS" id="PR00038">
    <property type="entry name" value="HTHLUXR"/>
</dbReference>
<evidence type="ECO:0000259" key="5">
    <source>
        <dbReference type="PROSITE" id="PS50043"/>
    </source>
</evidence>
<keyword evidence="3" id="KW-0804">Transcription</keyword>
<dbReference type="InterPro" id="IPR000792">
    <property type="entry name" value="Tscrpt_reg_LuxR_C"/>
</dbReference>
<evidence type="ECO:0000256" key="4">
    <source>
        <dbReference type="SAM" id="MobiDB-lite"/>
    </source>
</evidence>
<dbReference type="SMART" id="SM00421">
    <property type="entry name" value="HTH_LUXR"/>
    <property type="match status" value="1"/>
</dbReference>
<dbReference type="PROSITE" id="PS50043">
    <property type="entry name" value="HTH_LUXR_2"/>
    <property type="match status" value="1"/>
</dbReference>
<evidence type="ECO:0000256" key="3">
    <source>
        <dbReference type="ARBA" id="ARBA00023163"/>
    </source>
</evidence>
<dbReference type="InterPro" id="IPR036388">
    <property type="entry name" value="WH-like_DNA-bd_sf"/>
</dbReference>
<keyword evidence="7" id="KW-1185">Reference proteome</keyword>
<dbReference type="PANTHER" id="PTHR44688">
    <property type="entry name" value="DNA-BINDING TRANSCRIPTIONAL ACTIVATOR DEVR_DOSR"/>
    <property type="match status" value="1"/>
</dbReference>
<dbReference type="SUPFAM" id="SSF46894">
    <property type="entry name" value="C-terminal effector domain of the bipartite response regulators"/>
    <property type="match status" value="1"/>
</dbReference>
<gene>
    <name evidence="6" type="ORF">F8O01_11410</name>
</gene>
<dbReference type="Pfam" id="PF00196">
    <property type="entry name" value="GerE"/>
    <property type="match status" value="1"/>
</dbReference>
<dbReference type="EMBL" id="WBJZ01000013">
    <property type="protein sequence ID" value="KAB1656033.1"/>
    <property type="molecule type" value="Genomic_DNA"/>
</dbReference>
<protein>
    <submittedName>
        <fullName evidence="6">Helix-turn-helix transcriptional regulator</fullName>
    </submittedName>
</protein>
<dbReference type="AlphaFoldDB" id="A0A7J5BQJ2"/>
<evidence type="ECO:0000256" key="2">
    <source>
        <dbReference type="ARBA" id="ARBA00023125"/>
    </source>
</evidence>
<dbReference type="OrthoDB" id="134985at2"/>
<evidence type="ECO:0000313" key="7">
    <source>
        <dbReference type="Proteomes" id="UP000467240"/>
    </source>
</evidence>
<feature type="region of interest" description="Disordered" evidence="4">
    <location>
        <begin position="139"/>
        <end position="162"/>
    </location>
</feature>
<keyword evidence="2" id="KW-0238">DNA-binding</keyword>
<dbReference type="Gene3D" id="1.10.10.10">
    <property type="entry name" value="Winged helix-like DNA-binding domain superfamily/Winged helix DNA-binding domain"/>
    <property type="match status" value="1"/>
</dbReference>
<feature type="domain" description="HTH luxR-type" evidence="5">
    <location>
        <begin position="67"/>
        <end position="132"/>
    </location>
</feature>
<dbReference type="InterPro" id="IPR016032">
    <property type="entry name" value="Sig_transdc_resp-reg_C-effctor"/>
</dbReference>
<evidence type="ECO:0000256" key="1">
    <source>
        <dbReference type="ARBA" id="ARBA00023015"/>
    </source>
</evidence>
<evidence type="ECO:0000313" key="6">
    <source>
        <dbReference type="EMBL" id="KAB1656033.1"/>
    </source>
</evidence>
<dbReference type="GO" id="GO:0006355">
    <property type="term" value="P:regulation of DNA-templated transcription"/>
    <property type="evidence" value="ECO:0007669"/>
    <property type="project" value="InterPro"/>
</dbReference>
<sequence>MKSSLEGSRGDRRYVRSDTATRSIHHAIGRNPCGPIVPLFVPRNVATTIDLDPRLSPRAGRVIGVGSPRSRFDLTVRERELCRMLLGDLSLRQIAAELGRTENTLKTHRRHLYGKLGVSTRDELRALAVREPSLWDGFRPSRARQVPENTHAEQDSGWSASD</sequence>
<keyword evidence="1" id="KW-0805">Transcription regulation</keyword>
<accession>A0A7J5BQJ2</accession>
<reference evidence="6 7" key="1">
    <citation type="submission" date="2019-09" db="EMBL/GenBank/DDBJ databases">
        <title>Phylogeny of genus Pseudoclavibacter and closely related genus.</title>
        <authorList>
            <person name="Li Y."/>
        </authorList>
    </citation>
    <scope>NUCLEOTIDE SEQUENCE [LARGE SCALE GENOMIC DNA]</scope>
    <source>
        <strain evidence="6 7">DSM 23821</strain>
    </source>
</reference>
<dbReference type="Proteomes" id="UP000467240">
    <property type="component" value="Unassembled WGS sequence"/>
</dbReference>
<dbReference type="CDD" id="cd06170">
    <property type="entry name" value="LuxR_C_like"/>
    <property type="match status" value="1"/>
</dbReference>
<dbReference type="PANTHER" id="PTHR44688:SF16">
    <property type="entry name" value="DNA-BINDING TRANSCRIPTIONAL ACTIVATOR DEVR_DOSR"/>
    <property type="match status" value="1"/>
</dbReference>
<organism evidence="6 7">
    <name type="scientific">Pseudoclavibacter chungangensis</name>
    <dbReference type="NCBI Taxonomy" id="587635"/>
    <lineage>
        <taxon>Bacteria</taxon>
        <taxon>Bacillati</taxon>
        <taxon>Actinomycetota</taxon>
        <taxon>Actinomycetes</taxon>
        <taxon>Micrococcales</taxon>
        <taxon>Microbacteriaceae</taxon>
        <taxon>Pseudoclavibacter</taxon>
    </lineage>
</organism>
<dbReference type="GO" id="GO:0003677">
    <property type="term" value="F:DNA binding"/>
    <property type="evidence" value="ECO:0007669"/>
    <property type="project" value="UniProtKB-KW"/>
</dbReference>
<proteinExistence type="predicted"/>
<name>A0A7J5BQJ2_9MICO</name>
<comment type="caution">
    <text evidence="6">The sequence shown here is derived from an EMBL/GenBank/DDBJ whole genome shotgun (WGS) entry which is preliminary data.</text>
</comment>